<dbReference type="Proteomes" id="UP001321542">
    <property type="component" value="Chromosome"/>
</dbReference>
<reference evidence="2 3" key="1">
    <citation type="journal article" date="2010" name="ChemBioChem">
        <title>Cloning and characterization of the biosynthetic gene cluster of 16-membered macrolide antibiotic FD-891: involvement of a dual functional cytochrome P450 monooxygenase catalyzing epoxidation and hydroxylation.</title>
        <authorList>
            <person name="Kudo F."/>
            <person name="Motegi A."/>
            <person name="Mizoue K."/>
            <person name="Eguchi T."/>
        </authorList>
    </citation>
    <scope>NUCLEOTIDE SEQUENCE [LARGE SCALE GENOMIC DNA]</scope>
    <source>
        <strain evidence="2 3">A-8890</strain>
    </source>
</reference>
<evidence type="ECO:0000256" key="1">
    <source>
        <dbReference type="SAM" id="MobiDB-lite"/>
    </source>
</evidence>
<proteinExistence type="predicted"/>
<dbReference type="EMBL" id="AP018448">
    <property type="protein sequence ID" value="BBC34312.1"/>
    <property type="molecule type" value="Genomic_DNA"/>
</dbReference>
<keyword evidence="3" id="KW-1185">Reference proteome</keyword>
<organism evidence="2 3">
    <name type="scientific">Streptomyces graminofaciens</name>
    <dbReference type="NCBI Taxonomy" id="68212"/>
    <lineage>
        <taxon>Bacteria</taxon>
        <taxon>Bacillati</taxon>
        <taxon>Actinomycetota</taxon>
        <taxon>Actinomycetes</taxon>
        <taxon>Kitasatosporales</taxon>
        <taxon>Streptomycetaceae</taxon>
        <taxon>Streptomyces</taxon>
    </lineage>
</organism>
<accession>A0ABM7FDS6</accession>
<evidence type="ECO:0000313" key="2">
    <source>
        <dbReference type="EMBL" id="BBC34312.1"/>
    </source>
</evidence>
<feature type="compositionally biased region" description="Basic and acidic residues" evidence="1">
    <location>
        <begin position="33"/>
        <end position="47"/>
    </location>
</feature>
<protein>
    <submittedName>
        <fullName evidence="2">Uncharacterized protein</fullName>
    </submittedName>
</protein>
<gene>
    <name evidence="2" type="ORF">SGFS_056060</name>
</gene>
<name>A0ABM7FDS6_9ACTN</name>
<sequence>MLVSPIGSRFKELLAGEGEQVGDFAPAGGPRGRVLERHGHSLCDRGRRPGGGGR</sequence>
<feature type="region of interest" description="Disordered" evidence="1">
    <location>
        <begin position="21"/>
        <end position="54"/>
    </location>
</feature>
<reference evidence="2 3" key="2">
    <citation type="journal article" date="2023" name="ChemBioChem">
        <title>Acyltransferase Domain Exchange between Two Independent Type I Polyketide Synthases in the Same Producer Strain of Macrolide Antibiotics.</title>
        <authorList>
            <person name="Kudo F."/>
            <person name="Kishikawa K."/>
            <person name="Tsuboi K."/>
            <person name="Kido T."/>
            <person name="Usui T."/>
            <person name="Hashimoto J."/>
            <person name="Shin-Ya K."/>
            <person name="Miyanaga A."/>
            <person name="Eguchi T."/>
        </authorList>
    </citation>
    <scope>NUCLEOTIDE SEQUENCE [LARGE SCALE GENOMIC DNA]</scope>
    <source>
        <strain evidence="2 3">A-8890</strain>
    </source>
</reference>
<evidence type="ECO:0000313" key="3">
    <source>
        <dbReference type="Proteomes" id="UP001321542"/>
    </source>
</evidence>